<name>A0A5B0WFE7_RHITR</name>
<proteinExistence type="predicted"/>
<accession>A0A5B0WFE7</accession>
<evidence type="ECO:0000313" key="2">
    <source>
        <dbReference type="EMBL" id="KAA1185790.1"/>
    </source>
</evidence>
<dbReference type="AlphaFoldDB" id="A0A5B0WFE7"/>
<comment type="caution">
    <text evidence="2">The sequence shown here is derived from an EMBL/GenBank/DDBJ whole genome shotgun (WGS) entry which is preliminary data.</text>
</comment>
<protein>
    <submittedName>
        <fullName evidence="2">Uncharacterized protein</fullName>
    </submittedName>
</protein>
<evidence type="ECO:0000313" key="3">
    <source>
        <dbReference type="Proteomes" id="UP000323608"/>
    </source>
</evidence>
<dbReference type="EMBL" id="VNIP01000001">
    <property type="protein sequence ID" value="KAA1185790.1"/>
    <property type="molecule type" value="Genomic_DNA"/>
</dbReference>
<evidence type="ECO:0000256" key="1">
    <source>
        <dbReference type="SAM" id="MobiDB-lite"/>
    </source>
</evidence>
<sequence length="71" mass="8000">MAHDAMLIRDGIAKAQRNRPKPLTDNLAENKKEPDAGGGCIGLLIRIGNWEEEECCQSLKERWEEECAAFE</sequence>
<reference evidence="2 3" key="1">
    <citation type="submission" date="2019-07" db="EMBL/GenBank/DDBJ databases">
        <title>The Draft Genome Sequence of Rhizobium tropici SARCC-755 Associated with Superior Nodulation on Pigeonpea (Cajanus cajan (L.) Millsp.).</title>
        <authorList>
            <person name="Bopape F.L."/>
            <person name="Hassen A.I."/>
            <person name="Swanevelder Z.H."/>
            <person name="Gwata E.T."/>
        </authorList>
    </citation>
    <scope>NUCLEOTIDE SEQUENCE [LARGE SCALE GENOMIC DNA]</scope>
    <source>
        <strain evidence="2 3">SARCC-755</strain>
    </source>
</reference>
<organism evidence="2 3">
    <name type="scientific">Rhizobium tropici</name>
    <dbReference type="NCBI Taxonomy" id="398"/>
    <lineage>
        <taxon>Bacteria</taxon>
        <taxon>Pseudomonadati</taxon>
        <taxon>Pseudomonadota</taxon>
        <taxon>Alphaproteobacteria</taxon>
        <taxon>Hyphomicrobiales</taxon>
        <taxon>Rhizobiaceae</taxon>
        <taxon>Rhizobium/Agrobacterium group</taxon>
        <taxon>Rhizobium</taxon>
    </lineage>
</organism>
<feature type="region of interest" description="Disordered" evidence="1">
    <location>
        <begin position="1"/>
        <end position="37"/>
    </location>
</feature>
<dbReference type="OrthoDB" id="9918890at2"/>
<gene>
    <name evidence="2" type="ORF">FP026_01905</name>
</gene>
<dbReference type="Proteomes" id="UP000323608">
    <property type="component" value="Unassembled WGS sequence"/>
</dbReference>